<dbReference type="EMBL" id="AGNL01009859">
    <property type="protein sequence ID" value="EJK69587.1"/>
    <property type="molecule type" value="Genomic_DNA"/>
</dbReference>
<feature type="compositionally biased region" description="Polar residues" evidence="1">
    <location>
        <begin position="74"/>
        <end position="92"/>
    </location>
</feature>
<sequence>AGTDHMRFLSSYVNVVDLLTNDRDMCIGYGPPLYGAPAFDGGRKRMGDDTETFAFMQLFKAIATLNEEHPSEDVTGTTEDIPAPSQTNQMGPTPTPAPFEDRLRLAIDESDIKLLRTIWNENERRNLAEVEEPTLLSTMDLFFE</sequence>
<name>K0TGG5_THAOC</name>
<gene>
    <name evidence="2" type="ORF">THAOC_09138</name>
</gene>
<evidence type="ECO:0000313" key="3">
    <source>
        <dbReference type="Proteomes" id="UP000266841"/>
    </source>
</evidence>
<organism evidence="2 3">
    <name type="scientific">Thalassiosira oceanica</name>
    <name type="common">Marine diatom</name>
    <dbReference type="NCBI Taxonomy" id="159749"/>
    <lineage>
        <taxon>Eukaryota</taxon>
        <taxon>Sar</taxon>
        <taxon>Stramenopiles</taxon>
        <taxon>Ochrophyta</taxon>
        <taxon>Bacillariophyta</taxon>
        <taxon>Coscinodiscophyceae</taxon>
        <taxon>Thalassiosirophycidae</taxon>
        <taxon>Thalassiosirales</taxon>
        <taxon>Thalassiosiraceae</taxon>
        <taxon>Thalassiosira</taxon>
    </lineage>
</organism>
<feature type="region of interest" description="Disordered" evidence="1">
    <location>
        <begin position="68"/>
        <end position="99"/>
    </location>
</feature>
<dbReference type="AlphaFoldDB" id="K0TGG5"/>
<evidence type="ECO:0000313" key="2">
    <source>
        <dbReference type="EMBL" id="EJK69587.1"/>
    </source>
</evidence>
<reference evidence="2 3" key="1">
    <citation type="journal article" date="2012" name="Genome Biol.">
        <title>Genome and low-iron response of an oceanic diatom adapted to chronic iron limitation.</title>
        <authorList>
            <person name="Lommer M."/>
            <person name="Specht M."/>
            <person name="Roy A.S."/>
            <person name="Kraemer L."/>
            <person name="Andreson R."/>
            <person name="Gutowska M.A."/>
            <person name="Wolf J."/>
            <person name="Bergner S.V."/>
            <person name="Schilhabel M.B."/>
            <person name="Klostermeier U.C."/>
            <person name="Beiko R.G."/>
            <person name="Rosenstiel P."/>
            <person name="Hippler M."/>
            <person name="Laroche J."/>
        </authorList>
    </citation>
    <scope>NUCLEOTIDE SEQUENCE [LARGE SCALE GENOMIC DNA]</scope>
    <source>
        <strain evidence="2 3">CCMP1005</strain>
    </source>
</reference>
<comment type="caution">
    <text evidence="2">The sequence shown here is derived from an EMBL/GenBank/DDBJ whole genome shotgun (WGS) entry which is preliminary data.</text>
</comment>
<keyword evidence="3" id="KW-1185">Reference proteome</keyword>
<accession>K0TGG5</accession>
<protein>
    <submittedName>
        <fullName evidence="2">Uncharacterized protein</fullName>
    </submittedName>
</protein>
<evidence type="ECO:0000256" key="1">
    <source>
        <dbReference type="SAM" id="MobiDB-lite"/>
    </source>
</evidence>
<dbReference type="Proteomes" id="UP000266841">
    <property type="component" value="Unassembled WGS sequence"/>
</dbReference>
<proteinExistence type="predicted"/>
<feature type="non-terminal residue" evidence="2">
    <location>
        <position position="1"/>
    </location>
</feature>